<feature type="transmembrane region" description="Helical" evidence="14">
    <location>
        <begin position="359"/>
        <end position="379"/>
    </location>
</feature>
<keyword evidence="4 14" id="KW-0812">Transmembrane</keyword>
<feature type="transmembrane region" description="Helical" evidence="14">
    <location>
        <begin position="325"/>
        <end position="347"/>
    </location>
</feature>
<feature type="transmembrane region" description="Helical" evidence="14">
    <location>
        <begin position="289"/>
        <end position="313"/>
    </location>
</feature>
<keyword evidence="3" id="KW-0716">Sensory transduction</keyword>
<feature type="region of interest" description="Disordered" evidence="13">
    <location>
        <begin position="10"/>
        <end position="34"/>
    </location>
</feature>
<keyword evidence="2" id="KW-0813">Transport</keyword>
<evidence type="ECO:0000256" key="11">
    <source>
        <dbReference type="ARBA" id="ARBA00023303"/>
    </source>
</evidence>
<keyword evidence="17" id="KW-1185">Reference proteome</keyword>
<accession>A0A9N9XLI0</accession>
<evidence type="ECO:0000313" key="16">
    <source>
        <dbReference type="EMBL" id="CAG9857184.1"/>
    </source>
</evidence>
<feature type="transmembrane region" description="Helical" evidence="14">
    <location>
        <begin position="499"/>
        <end position="522"/>
    </location>
</feature>
<dbReference type="SMART" id="SM00248">
    <property type="entry name" value="ANK"/>
    <property type="match status" value="5"/>
</dbReference>
<dbReference type="PROSITE" id="PS50297">
    <property type="entry name" value="ANK_REP_REGION"/>
    <property type="match status" value="2"/>
</dbReference>
<keyword evidence="6 14" id="KW-1133">Transmembrane helix</keyword>
<evidence type="ECO:0000256" key="12">
    <source>
        <dbReference type="PROSITE-ProRule" id="PRU00023"/>
    </source>
</evidence>
<sequence length="614" mass="69463">MATLRTVRIREHYAPRRDNAPAPPPPPPKYKSLHDAVRDGDVQGVRDFLSTGRDVNETDSSGNTALLLAVCIKQEEIYDAIVAVLIENGADVNAYNKGFTPLYNAVFYKRKTSVEMLLKAGAWLRPSYKNELHHLAEHGGSRILELILDDERCTPEIINRPDDEGRTALHLAAQFCHKNCLRTLIDHGGDLSSTNDDGETVADLVFQQIIAPDGFFGEILDGKIAIKQTDKYKYNYGIDFRVLAPKKYGRQMDVISSVLAAASDEEKIEVLQHPLIELYLILKWERICYFFYLWITAYFIFATSTGVYFNLLMHNAENMETLRTALKYIVILTASGLLAHAILQCVLDRRKYFQRYEMWMNLICTCLALTVAITVDGYSENASDAEFPDWVVHVTSIDILLAWFELMLLIGRLPSLGYYALMFSAVLQNVVKVLLAYACLLIGFTMSFSIQFHNSPVFSNPWRTLAKTVAMMIGEFEYGDLFGEEGADSPRILPVTSRFIFLLFVVLATVVLMNLLVGVAVSDIQELHVLGRAKKLEKQAEFLQQLEAFMSSEHLRSEYVPGIVKKVIVLRSFINTQFDMSCDELQKIHKIPKRITDSLAAIAKGHKQFKEVEN</sequence>
<keyword evidence="5" id="KW-0677">Repeat</keyword>
<feature type="repeat" description="ANK" evidence="12">
    <location>
        <begin position="164"/>
        <end position="196"/>
    </location>
</feature>
<dbReference type="GO" id="GO:0034703">
    <property type="term" value="C:cation channel complex"/>
    <property type="evidence" value="ECO:0007669"/>
    <property type="project" value="UniProtKB-ARBA"/>
</dbReference>
<dbReference type="InterPro" id="IPR036770">
    <property type="entry name" value="Ankyrin_rpt-contain_sf"/>
</dbReference>
<gene>
    <name evidence="16" type="ORF">PHYEVI_LOCUS3593</name>
</gene>
<dbReference type="Pfam" id="PF12796">
    <property type="entry name" value="Ank_2"/>
    <property type="match status" value="2"/>
</dbReference>
<proteinExistence type="predicted"/>
<evidence type="ECO:0000256" key="10">
    <source>
        <dbReference type="ARBA" id="ARBA00023180"/>
    </source>
</evidence>
<dbReference type="InterPro" id="IPR005821">
    <property type="entry name" value="Ion_trans_dom"/>
</dbReference>
<keyword evidence="8" id="KW-0406">Ion transport</keyword>
<comment type="subcellular location">
    <subcellularLocation>
        <location evidence="1">Membrane</location>
        <topology evidence="1">Multi-pass membrane protein</topology>
    </subcellularLocation>
</comment>
<evidence type="ECO:0000256" key="4">
    <source>
        <dbReference type="ARBA" id="ARBA00022692"/>
    </source>
</evidence>
<keyword evidence="7 12" id="KW-0040">ANK repeat</keyword>
<evidence type="ECO:0000256" key="7">
    <source>
        <dbReference type="ARBA" id="ARBA00023043"/>
    </source>
</evidence>
<dbReference type="GO" id="GO:0005216">
    <property type="term" value="F:monoatomic ion channel activity"/>
    <property type="evidence" value="ECO:0007669"/>
    <property type="project" value="InterPro"/>
</dbReference>
<reference evidence="16" key="1">
    <citation type="submission" date="2022-01" db="EMBL/GenBank/DDBJ databases">
        <authorList>
            <person name="King R."/>
        </authorList>
    </citation>
    <scope>NUCLEOTIDE SEQUENCE</scope>
</reference>
<dbReference type="Pfam" id="PF00520">
    <property type="entry name" value="Ion_trans"/>
    <property type="match status" value="1"/>
</dbReference>
<evidence type="ECO:0000256" key="6">
    <source>
        <dbReference type="ARBA" id="ARBA00022989"/>
    </source>
</evidence>
<feature type="repeat" description="ANK" evidence="12">
    <location>
        <begin position="61"/>
        <end position="97"/>
    </location>
</feature>
<evidence type="ECO:0000259" key="15">
    <source>
        <dbReference type="Pfam" id="PF00520"/>
    </source>
</evidence>
<keyword evidence="9 14" id="KW-0472">Membrane</keyword>
<evidence type="ECO:0000256" key="2">
    <source>
        <dbReference type="ARBA" id="ARBA00022448"/>
    </source>
</evidence>
<keyword evidence="11" id="KW-0407">Ion channel</keyword>
<dbReference type="Proteomes" id="UP001153712">
    <property type="component" value="Chromosome 13"/>
</dbReference>
<feature type="compositionally biased region" description="Basic and acidic residues" evidence="13">
    <location>
        <begin position="10"/>
        <end position="19"/>
    </location>
</feature>
<dbReference type="SUPFAM" id="SSF48403">
    <property type="entry name" value="Ankyrin repeat"/>
    <property type="match status" value="1"/>
</dbReference>
<keyword evidence="10" id="KW-0325">Glycoprotein</keyword>
<dbReference type="OrthoDB" id="5402602at2759"/>
<name>A0A9N9XLI0_PHYSR</name>
<dbReference type="PANTHER" id="PTHR47143:SF1">
    <property type="entry name" value="ION_TRANS DOMAIN-CONTAINING PROTEIN"/>
    <property type="match status" value="1"/>
</dbReference>
<evidence type="ECO:0000256" key="13">
    <source>
        <dbReference type="SAM" id="MobiDB-lite"/>
    </source>
</evidence>
<protein>
    <recommendedName>
        <fullName evidence="15">Ion transport domain-containing protein</fullName>
    </recommendedName>
</protein>
<evidence type="ECO:0000256" key="3">
    <source>
        <dbReference type="ARBA" id="ARBA00022606"/>
    </source>
</evidence>
<organism evidence="16 17">
    <name type="scientific">Phyllotreta striolata</name>
    <name type="common">Striped flea beetle</name>
    <name type="synonym">Crioceris striolata</name>
    <dbReference type="NCBI Taxonomy" id="444603"/>
    <lineage>
        <taxon>Eukaryota</taxon>
        <taxon>Metazoa</taxon>
        <taxon>Ecdysozoa</taxon>
        <taxon>Arthropoda</taxon>
        <taxon>Hexapoda</taxon>
        <taxon>Insecta</taxon>
        <taxon>Pterygota</taxon>
        <taxon>Neoptera</taxon>
        <taxon>Endopterygota</taxon>
        <taxon>Coleoptera</taxon>
        <taxon>Polyphaga</taxon>
        <taxon>Cucujiformia</taxon>
        <taxon>Chrysomeloidea</taxon>
        <taxon>Chrysomelidae</taxon>
        <taxon>Galerucinae</taxon>
        <taxon>Alticini</taxon>
        <taxon>Phyllotreta</taxon>
    </lineage>
</organism>
<feature type="transmembrane region" description="Helical" evidence="14">
    <location>
        <begin position="399"/>
        <end position="421"/>
    </location>
</feature>
<feature type="domain" description="Ion transport" evidence="15">
    <location>
        <begin position="294"/>
        <end position="527"/>
    </location>
</feature>
<dbReference type="Gene3D" id="1.25.40.20">
    <property type="entry name" value="Ankyrin repeat-containing domain"/>
    <property type="match status" value="2"/>
</dbReference>
<evidence type="ECO:0000256" key="8">
    <source>
        <dbReference type="ARBA" id="ARBA00023065"/>
    </source>
</evidence>
<dbReference type="PANTHER" id="PTHR47143">
    <property type="entry name" value="TRANSIENT RECEPTOR POTENTIAL CATION CHANNEL PROTEIN PAINLESS"/>
    <property type="match status" value="1"/>
</dbReference>
<feature type="transmembrane region" description="Helical" evidence="14">
    <location>
        <begin position="433"/>
        <end position="452"/>
    </location>
</feature>
<dbReference type="InterPro" id="IPR052076">
    <property type="entry name" value="TRP_cation_channel"/>
</dbReference>
<evidence type="ECO:0000313" key="17">
    <source>
        <dbReference type="Proteomes" id="UP001153712"/>
    </source>
</evidence>
<evidence type="ECO:0000256" key="5">
    <source>
        <dbReference type="ARBA" id="ARBA00022737"/>
    </source>
</evidence>
<dbReference type="AlphaFoldDB" id="A0A9N9XLI0"/>
<evidence type="ECO:0000256" key="1">
    <source>
        <dbReference type="ARBA" id="ARBA00004141"/>
    </source>
</evidence>
<dbReference type="InterPro" id="IPR002110">
    <property type="entry name" value="Ankyrin_rpt"/>
</dbReference>
<dbReference type="EMBL" id="OU900106">
    <property type="protein sequence ID" value="CAG9857184.1"/>
    <property type="molecule type" value="Genomic_DNA"/>
</dbReference>
<evidence type="ECO:0000256" key="9">
    <source>
        <dbReference type="ARBA" id="ARBA00023136"/>
    </source>
</evidence>
<dbReference type="PROSITE" id="PS50088">
    <property type="entry name" value="ANK_REPEAT"/>
    <property type="match status" value="2"/>
</dbReference>
<evidence type="ECO:0000256" key="14">
    <source>
        <dbReference type="SAM" id="Phobius"/>
    </source>
</evidence>